<evidence type="ECO:0000256" key="1">
    <source>
        <dbReference type="SAM" id="MobiDB-lite"/>
    </source>
</evidence>
<dbReference type="AlphaFoldDB" id="A0A6A4GAY3"/>
<dbReference type="InterPro" id="IPR017853">
    <property type="entry name" value="GH"/>
</dbReference>
<dbReference type="Gene3D" id="3.20.20.80">
    <property type="entry name" value="Glycosidases"/>
    <property type="match status" value="1"/>
</dbReference>
<accession>A0A6A4GAY3</accession>
<dbReference type="Proteomes" id="UP000799118">
    <property type="component" value="Unassembled WGS sequence"/>
</dbReference>
<name>A0A6A4GAY3_9AGAR</name>
<sequence>SSSTPGPNAPLGNLCSNSSLPNYSAEAAFSQWTGAGFPASKMLLGLPLYGYVSNSTATVLTGSFVDPVPTTEEGKGGRIPRVDTRGLGLPHVNKEVDSGWRRNDAGIRKEDCGNGSSSTPKDSNGSASTPSSTTVLVRAPTPLRPTLPHQLLPPQMLRQIFKAGSAQEIPFSSIVASGALVGLAGGTFGGGGGFTEGWDNCSDTPATFAKTSGMAGCFTWSLDQDDGVVLQNVIRASLGLS</sequence>
<feature type="compositionally biased region" description="Basic and acidic residues" evidence="1">
    <location>
        <begin position="72"/>
        <end position="84"/>
    </location>
</feature>
<evidence type="ECO:0000313" key="2">
    <source>
        <dbReference type="EMBL" id="KAE9382588.1"/>
    </source>
</evidence>
<feature type="compositionally biased region" description="Polar residues" evidence="1">
    <location>
        <begin position="114"/>
        <end position="134"/>
    </location>
</feature>
<evidence type="ECO:0008006" key="4">
    <source>
        <dbReference type="Google" id="ProtNLM"/>
    </source>
</evidence>
<feature type="non-terminal residue" evidence="2">
    <location>
        <position position="1"/>
    </location>
</feature>
<dbReference type="SUPFAM" id="SSF51445">
    <property type="entry name" value="(Trans)glycosidases"/>
    <property type="match status" value="1"/>
</dbReference>
<keyword evidence="3" id="KW-1185">Reference proteome</keyword>
<gene>
    <name evidence="2" type="ORF">BT96DRAFT_952072</name>
</gene>
<proteinExistence type="predicted"/>
<dbReference type="EMBL" id="ML771290">
    <property type="protein sequence ID" value="KAE9382588.1"/>
    <property type="molecule type" value="Genomic_DNA"/>
</dbReference>
<dbReference type="OrthoDB" id="73875at2759"/>
<organism evidence="2 3">
    <name type="scientific">Gymnopus androsaceus JB14</name>
    <dbReference type="NCBI Taxonomy" id="1447944"/>
    <lineage>
        <taxon>Eukaryota</taxon>
        <taxon>Fungi</taxon>
        <taxon>Dikarya</taxon>
        <taxon>Basidiomycota</taxon>
        <taxon>Agaricomycotina</taxon>
        <taxon>Agaricomycetes</taxon>
        <taxon>Agaricomycetidae</taxon>
        <taxon>Agaricales</taxon>
        <taxon>Marasmiineae</taxon>
        <taxon>Omphalotaceae</taxon>
        <taxon>Gymnopus</taxon>
    </lineage>
</organism>
<evidence type="ECO:0000313" key="3">
    <source>
        <dbReference type="Proteomes" id="UP000799118"/>
    </source>
</evidence>
<protein>
    <recommendedName>
        <fullName evidence="4">Chitinase</fullName>
    </recommendedName>
</protein>
<feature type="region of interest" description="Disordered" evidence="1">
    <location>
        <begin position="69"/>
        <end position="134"/>
    </location>
</feature>
<reference evidence="2" key="1">
    <citation type="journal article" date="2019" name="Environ. Microbiol.">
        <title>Fungal ecological strategies reflected in gene transcription - a case study of two litter decomposers.</title>
        <authorList>
            <person name="Barbi F."/>
            <person name="Kohler A."/>
            <person name="Barry K."/>
            <person name="Baskaran P."/>
            <person name="Daum C."/>
            <person name="Fauchery L."/>
            <person name="Ihrmark K."/>
            <person name="Kuo A."/>
            <person name="LaButti K."/>
            <person name="Lipzen A."/>
            <person name="Morin E."/>
            <person name="Grigoriev I.V."/>
            <person name="Henrissat B."/>
            <person name="Lindahl B."/>
            <person name="Martin F."/>
        </authorList>
    </citation>
    <scope>NUCLEOTIDE SEQUENCE</scope>
    <source>
        <strain evidence="2">JB14</strain>
    </source>
</reference>
<feature type="compositionally biased region" description="Basic and acidic residues" evidence="1">
    <location>
        <begin position="92"/>
        <end position="112"/>
    </location>
</feature>